<dbReference type="WBParaSite" id="ES5_v2.g25801.t1">
    <property type="protein sequence ID" value="ES5_v2.g25801.t1"/>
    <property type="gene ID" value="ES5_v2.g25801"/>
</dbReference>
<protein>
    <submittedName>
        <fullName evidence="2">Transforming acidic coiled-coil-containing protein C-terminal domain-containing protein</fullName>
    </submittedName>
</protein>
<name>A0AC34G825_9BILA</name>
<evidence type="ECO:0000313" key="1">
    <source>
        <dbReference type="Proteomes" id="UP000887579"/>
    </source>
</evidence>
<organism evidence="1 2">
    <name type="scientific">Panagrolaimus sp. ES5</name>
    <dbReference type="NCBI Taxonomy" id="591445"/>
    <lineage>
        <taxon>Eukaryota</taxon>
        <taxon>Metazoa</taxon>
        <taxon>Ecdysozoa</taxon>
        <taxon>Nematoda</taxon>
        <taxon>Chromadorea</taxon>
        <taxon>Rhabditida</taxon>
        <taxon>Tylenchina</taxon>
        <taxon>Panagrolaimomorpha</taxon>
        <taxon>Panagrolaimoidea</taxon>
        <taxon>Panagrolaimidae</taxon>
        <taxon>Panagrolaimus</taxon>
    </lineage>
</organism>
<proteinExistence type="predicted"/>
<dbReference type="Proteomes" id="UP000887579">
    <property type="component" value="Unplaced"/>
</dbReference>
<reference evidence="2" key="1">
    <citation type="submission" date="2022-11" db="UniProtKB">
        <authorList>
            <consortium name="WormBaseParasite"/>
        </authorList>
    </citation>
    <scope>IDENTIFICATION</scope>
</reference>
<evidence type="ECO:0000313" key="2">
    <source>
        <dbReference type="WBParaSite" id="ES5_v2.g25801.t1"/>
    </source>
</evidence>
<accession>A0AC34G825</accession>
<sequence>MKETVDSKDITIQKLEAQISQSISEATKVDKKLKHLQKKYSELQNQMEEERKKHNILDGEYKRLATLIDEAKNQIEQYKAEISSYQKAAAEKNIELQKLCDESNALLLKFMNVCKK</sequence>